<evidence type="ECO:0000256" key="8">
    <source>
        <dbReference type="SAM" id="Phobius"/>
    </source>
</evidence>
<keyword evidence="5" id="KW-0448">Lipopolysaccharide biosynthesis</keyword>
<keyword evidence="4 8" id="KW-0812">Transmembrane</keyword>
<dbReference type="CDD" id="cd04187">
    <property type="entry name" value="DPM1_like_bac"/>
    <property type="match status" value="1"/>
</dbReference>
<dbReference type="EMBL" id="PCXU01000018">
    <property type="protein sequence ID" value="PIR43564.1"/>
    <property type="molecule type" value="Genomic_DNA"/>
</dbReference>
<dbReference type="Proteomes" id="UP000230214">
    <property type="component" value="Unassembled WGS sequence"/>
</dbReference>
<evidence type="ECO:0000256" key="2">
    <source>
        <dbReference type="ARBA" id="ARBA00022676"/>
    </source>
</evidence>
<dbReference type="Pfam" id="PF00535">
    <property type="entry name" value="Glycos_transf_2"/>
    <property type="match status" value="1"/>
</dbReference>
<dbReference type="GO" id="GO:0005886">
    <property type="term" value="C:plasma membrane"/>
    <property type="evidence" value="ECO:0007669"/>
    <property type="project" value="TreeGrafter"/>
</dbReference>
<comment type="caution">
    <text evidence="10">The sequence shown here is derived from an EMBL/GenBank/DDBJ whole genome shotgun (WGS) entry which is preliminary data.</text>
</comment>
<accession>A0A2H0RC05</accession>
<dbReference type="InterPro" id="IPR001173">
    <property type="entry name" value="Glyco_trans_2-like"/>
</dbReference>
<name>A0A2H0RC05_UNCKA</name>
<dbReference type="PANTHER" id="PTHR48090:SF3">
    <property type="entry name" value="UNDECAPRENYL-PHOSPHATE 4-DEOXY-4-FORMAMIDO-L-ARABINOSE TRANSFERASE"/>
    <property type="match status" value="1"/>
</dbReference>
<keyword evidence="7 8" id="KW-0472">Membrane</keyword>
<organism evidence="10 11">
    <name type="scientific">candidate division WWE3 bacterium CG10_big_fil_rev_8_21_14_0_10_32_10</name>
    <dbReference type="NCBI Taxonomy" id="1975090"/>
    <lineage>
        <taxon>Bacteria</taxon>
        <taxon>Katanobacteria</taxon>
    </lineage>
</organism>
<proteinExistence type="predicted"/>
<gene>
    <name evidence="10" type="ORF">COV24_01945</name>
</gene>
<evidence type="ECO:0000313" key="11">
    <source>
        <dbReference type="Proteomes" id="UP000230214"/>
    </source>
</evidence>
<protein>
    <submittedName>
        <fullName evidence="10">Glycosyltransferase</fullName>
    </submittedName>
</protein>
<dbReference type="GO" id="GO:0009103">
    <property type="term" value="P:lipopolysaccharide biosynthetic process"/>
    <property type="evidence" value="ECO:0007669"/>
    <property type="project" value="UniProtKB-KW"/>
</dbReference>
<evidence type="ECO:0000256" key="6">
    <source>
        <dbReference type="ARBA" id="ARBA00022989"/>
    </source>
</evidence>
<evidence type="ECO:0000256" key="5">
    <source>
        <dbReference type="ARBA" id="ARBA00022985"/>
    </source>
</evidence>
<dbReference type="Gene3D" id="3.90.550.10">
    <property type="entry name" value="Spore Coat Polysaccharide Biosynthesis Protein SpsA, Chain A"/>
    <property type="match status" value="1"/>
</dbReference>
<dbReference type="SUPFAM" id="SSF53448">
    <property type="entry name" value="Nucleotide-diphospho-sugar transferases"/>
    <property type="match status" value="1"/>
</dbReference>
<evidence type="ECO:0000256" key="4">
    <source>
        <dbReference type="ARBA" id="ARBA00022692"/>
    </source>
</evidence>
<evidence type="ECO:0000313" key="10">
    <source>
        <dbReference type="EMBL" id="PIR43564.1"/>
    </source>
</evidence>
<evidence type="ECO:0000256" key="3">
    <source>
        <dbReference type="ARBA" id="ARBA00022679"/>
    </source>
</evidence>
<evidence type="ECO:0000256" key="1">
    <source>
        <dbReference type="ARBA" id="ARBA00022475"/>
    </source>
</evidence>
<feature type="transmembrane region" description="Helical" evidence="8">
    <location>
        <begin position="282"/>
        <end position="303"/>
    </location>
</feature>
<dbReference type="GO" id="GO:0099621">
    <property type="term" value="F:undecaprenyl-phosphate 4-deoxy-4-formamido-L-arabinose transferase activity"/>
    <property type="evidence" value="ECO:0007669"/>
    <property type="project" value="TreeGrafter"/>
</dbReference>
<keyword evidence="3 10" id="KW-0808">Transferase</keyword>
<keyword evidence="6 8" id="KW-1133">Transmembrane helix</keyword>
<dbReference type="InterPro" id="IPR029044">
    <property type="entry name" value="Nucleotide-diphossugar_trans"/>
</dbReference>
<dbReference type="AlphaFoldDB" id="A0A2H0RC05"/>
<feature type="domain" description="Glycosyltransferase 2-like" evidence="9">
    <location>
        <begin position="8"/>
        <end position="175"/>
    </location>
</feature>
<evidence type="ECO:0000256" key="7">
    <source>
        <dbReference type="ARBA" id="ARBA00023136"/>
    </source>
</evidence>
<keyword evidence="1" id="KW-1003">Cell membrane</keyword>
<dbReference type="PANTHER" id="PTHR48090">
    <property type="entry name" value="UNDECAPRENYL-PHOSPHATE 4-DEOXY-4-FORMAMIDO-L-ARABINOSE TRANSFERASE-RELATED"/>
    <property type="match status" value="1"/>
</dbReference>
<evidence type="ECO:0000259" key="9">
    <source>
        <dbReference type="Pfam" id="PF00535"/>
    </source>
</evidence>
<reference evidence="10 11" key="1">
    <citation type="submission" date="2017-09" db="EMBL/GenBank/DDBJ databases">
        <title>Depth-based differentiation of microbial function through sediment-hosted aquifers and enrichment of novel symbionts in the deep terrestrial subsurface.</title>
        <authorList>
            <person name="Probst A.J."/>
            <person name="Ladd B."/>
            <person name="Jarett J.K."/>
            <person name="Geller-Mcgrath D.E."/>
            <person name="Sieber C.M."/>
            <person name="Emerson J.B."/>
            <person name="Anantharaman K."/>
            <person name="Thomas B.C."/>
            <person name="Malmstrom R."/>
            <person name="Stieglmeier M."/>
            <person name="Klingl A."/>
            <person name="Woyke T."/>
            <person name="Ryan C.M."/>
            <person name="Banfield J.F."/>
        </authorList>
    </citation>
    <scope>NUCLEOTIDE SEQUENCE [LARGE SCALE GENOMIC DNA]</scope>
    <source>
        <strain evidence="10">CG10_big_fil_rev_8_21_14_0_10_32_10</strain>
    </source>
</reference>
<sequence>MKNKKTVSVVIPCYNEEKNIERFPKELIEKLDAFNFDYEILAVDDGSNKDDTWRALKKLSEKHNKFKAFKHSRNYGMGAAYQTAFDEAIGDYIVTFSSDLETPAEYIKEVVDKLEEGNDLVNTYRTGRWQESKKGSLVRRIPSNIANGLIEKVSGVKVNDTGSGVKGFRRFIIDNLRIYGDMHRFLPAYSSLYTTKIVEIPVDYQERKYGTPAYGSLKRTFSVILDLFSMKFMLSFATKPFSMMPGRLFGTTGIFTFLLGSLITLYMIFIKFVFGQSIGDRPMFIGGLMLLMFGVQLIMTGLLGELMMRIYFESSGKKPYIVSEKS</sequence>
<feature type="transmembrane region" description="Helical" evidence="8">
    <location>
        <begin position="248"/>
        <end position="270"/>
    </location>
</feature>
<keyword evidence="2" id="KW-0328">Glycosyltransferase</keyword>
<dbReference type="InterPro" id="IPR050256">
    <property type="entry name" value="Glycosyltransferase_2"/>
</dbReference>